<dbReference type="AlphaFoldDB" id="A0A939GJ94"/>
<name>A0A939GJ94_9BACT</name>
<feature type="transmembrane region" description="Helical" evidence="6">
    <location>
        <begin position="237"/>
        <end position="259"/>
    </location>
</feature>
<keyword evidence="4 6" id="KW-1133">Transmembrane helix</keyword>
<comment type="subcellular location">
    <subcellularLocation>
        <location evidence="1">Membrane</location>
        <topology evidence="1">Multi-pass membrane protein</topology>
    </subcellularLocation>
</comment>
<keyword evidence="5 6" id="KW-0472">Membrane</keyword>
<gene>
    <name evidence="8" type="ORF">J2I47_17065</name>
</gene>
<feature type="transmembrane region" description="Helical" evidence="6">
    <location>
        <begin position="107"/>
        <end position="128"/>
    </location>
</feature>
<feature type="transmembrane region" description="Helical" evidence="6">
    <location>
        <begin position="82"/>
        <end position="101"/>
    </location>
</feature>
<dbReference type="RefSeq" id="WP_207365806.1">
    <property type="nucleotide sequence ID" value="NZ_JAFMYV010000009.1"/>
</dbReference>
<feature type="transmembrane region" description="Helical" evidence="6">
    <location>
        <begin position="275"/>
        <end position="297"/>
    </location>
</feature>
<dbReference type="Gene3D" id="1.20.1250.20">
    <property type="entry name" value="MFS general substrate transporter like domains"/>
    <property type="match status" value="2"/>
</dbReference>
<dbReference type="GO" id="GO:0022857">
    <property type="term" value="F:transmembrane transporter activity"/>
    <property type="evidence" value="ECO:0007669"/>
    <property type="project" value="InterPro"/>
</dbReference>
<reference evidence="8" key="1">
    <citation type="submission" date="2021-03" db="EMBL/GenBank/DDBJ databases">
        <title>Fibrella sp. HMF5335 genome sequencing and assembly.</title>
        <authorList>
            <person name="Kang H."/>
            <person name="Kim H."/>
            <person name="Bae S."/>
            <person name="Joh K."/>
        </authorList>
    </citation>
    <scope>NUCLEOTIDE SEQUENCE</scope>
    <source>
        <strain evidence="8">HMF5335</strain>
    </source>
</reference>
<evidence type="ECO:0000256" key="5">
    <source>
        <dbReference type="ARBA" id="ARBA00023136"/>
    </source>
</evidence>
<dbReference type="Pfam" id="PF07690">
    <property type="entry name" value="MFS_1"/>
    <property type="match status" value="1"/>
</dbReference>
<feature type="transmembrane region" description="Helical" evidence="6">
    <location>
        <begin position="335"/>
        <end position="356"/>
    </location>
</feature>
<evidence type="ECO:0000313" key="8">
    <source>
        <dbReference type="EMBL" id="MBO0938264.1"/>
    </source>
</evidence>
<feature type="transmembrane region" description="Helical" evidence="6">
    <location>
        <begin position="140"/>
        <end position="166"/>
    </location>
</feature>
<comment type="caution">
    <text evidence="8">The sequence shown here is derived from an EMBL/GenBank/DDBJ whole genome shotgun (WGS) entry which is preliminary data.</text>
</comment>
<evidence type="ECO:0000256" key="6">
    <source>
        <dbReference type="SAM" id="Phobius"/>
    </source>
</evidence>
<feature type="domain" description="Major facilitator superfamily (MFS) profile" evidence="7">
    <location>
        <begin position="15"/>
        <end position="430"/>
    </location>
</feature>
<accession>A0A939GJ94</accession>
<protein>
    <submittedName>
        <fullName evidence="8">MFS transporter</fullName>
    </submittedName>
</protein>
<feature type="transmembrane region" description="Helical" evidence="6">
    <location>
        <begin position="12"/>
        <end position="33"/>
    </location>
</feature>
<evidence type="ECO:0000313" key="9">
    <source>
        <dbReference type="Proteomes" id="UP000664034"/>
    </source>
</evidence>
<feature type="transmembrane region" description="Helical" evidence="6">
    <location>
        <begin position="405"/>
        <end position="426"/>
    </location>
</feature>
<feature type="transmembrane region" description="Helical" evidence="6">
    <location>
        <begin position="53"/>
        <end position="70"/>
    </location>
</feature>
<evidence type="ECO:0000256" key="3">
    <source>
        <dbReference type="ARBA" id="ARBA00022692"/>
    </source>
</evidence>
<keyword evidence="9" id="KW-1185">Reference proteome</keyword>
<feature type="transmembrane region" description="Helical" evidence="6">
    <location>
        <begin position="186"/>
        <end position="204"/>
    </location>
</feature>
<feature type="transmembrane region" description="Helical" evidence="6">
    <location>
        <begin position="368"/>
        <end position="393"/>
    </location>
</feature>
<dbReference type="InterPro" id="IPR011701">
    <property type="entry name" value="MFS"/>
</dbReference>
<dbReference type="GO" id="GO:0016020">
    <property type="term" value="C:membrane"/>
    <property type="evidence" value="ECO:0007669"/>
    <property type="project" value="UniProtKB-SubCell"/>
</dbReference>
<dbReference type="InterPro" id="IPR044770">
    <property type="entry name" value="MFS_spinster-like"/>
</dbReference>
<sequence length="445" mass="48119">MEKSVRSSLRSAWYAIFILTLANISSFIDRQILSLLVKPIKRDLHLSDTEMSLLMGLSFAIFYTLFGVLIGRLADRYNRRNIVIVGITVWSLMTSFCGGIRTYSQFFLARMGVGVGEATLSPSAYSIIADYFPKNRLATALSVFSLGVFLGSGLAMLIGSGIVAGLPTAGLVTVPLLGAVFPWQLIFLYIGLPGLVVAALLLTIREPGRTHTLQHQGEVVRPSLAESLTLIFRHRRAYLLICFATAFGALVNYGCNAWIPTFVARTYGWEVPRAGAFYGAVLVASSISGALFGGWYADRLVRQGIADGRLRVGLLGGVGCLLAVVLPLLPRAEWALLAVFVPSFALAAPFGAATAAIQEIMPNQVRALASSIFLFILNLIGIGLGPTSVAIFTDYVFHDEGAIRYSLMLLFAIGGIMTLLLTWLALKPYRNAMLLTIPAEQALSQ</sequence>
<feature type="transmembrane region" description="Helical" evidence="6">
    <location>
        <begin position="309"/>
        <end position="329"/>
    </location>
</feature>
<proteinExistence type="predicted"/>
<dbReference type="PROSITE" id="PS50850">
    <property type="entry name" value="MFS"/>
    <property type="match status" value="1"/>
</dbReference>
<organism evidence="8 9">
    <name type="scientific">Fibrella rubiginis</name>
    <dbReference type="NCBI Taxonomy" id="2817060"/>
    <lineage>
        <taxon>Bacteria</taxon>
        <taxon>Pseudomonadati</taxon>
        <taxon>Bacteroidota</taxon>
        <taxon>Cytophagia</taxon>
        <taxon>Cytophagales</taxon>
        <taxon>Spirosomataceae</taxon>
        <taxon>Fibrella</taxon>
    </lineage>
</organism>
<evidence type="ECO:0000256" key="4">
    <source>
        <dbReference type="ARBA" id="ARBA00022989"/>
    </source>
</evidence>
<dbReference type="SUPFAM" id="SSF103473">
    <property type="entry name" value="MFS general substrate transporter"/>
    <property type="match status" value="1"/>
</dbReference>
<dbReference type="InterPro" id="IPR020846">
    <property type="entry name" value="MFS_dom"/>
</dbReference>
<dbReference type="CDD" id="cd17328">
    <property type="entry name" value="MFS_spinster_like"/>
    <property type="match status" value="1"/>
</dbReference>
<dbReference type="PANTHER" id="PTHR23505">
    <property type="entry name" value="SPINSTER"/>
    <property type="match status" value="1"/>
</dbReference>
<evidence type="ECO:0000259" key="7">
    <source>
        <dbReference type="PROSITE" id="PS50850"/>
    </source>
</evidence>
<evidence type="ECO:0000256" key="1">
    <source>
        <dbReference type="ARBA" id="ARBA00004141"/>
    </source>
</evidence>
<dbReference type="Proteomes" id="UP000664034">
    <property type="component" value="Unassembled WGS sequence"/>
</dbReference>
<dbReference type="PANTHER" id="PTHR23505:SF79">
    <property type="entry name" value="PROTEIN SPINSTER"/>
    <property type="match status" value="1"/>
</dbReference>
<keyword evidence="2" id="KW-0813">Transport</keyword>
<evidence type="ECO:0000256" key="2">
    <source>
        <dbReference type="ARBA" id="ARBA00022448"/>
    </source>
</evidence>
<keyword evidence="3 6" id="KW-0812">Transmembrane</keyword>
<dbReference type="EMBL" id="JAFMYV010000009">
    <property type="protein sequence ID" value="MBO0938264.1"/>
    <property type="molecule type" value="Genomic_DNA"/>
</dbReference>
<dbReference type="InterPro" id="IPR036259">
    <property type="entry name" value="MFS_trans_sf"/>
</dbReference>